<evidence type="ECO:0000256" key="2">
    <source>
        <dbReference type="ARBA" id="ARBA00007984"/>
    </source>
</evidence>
<evidence type="ECO:0000256" key="3">
    <source>
        <dbReference type="ARBA" id="ARBA00011720"/>
    </source>
</evidence>
<keyword evidence="5" id="KW-0053">Apoptosis</keyword>
<evidence type="ECO:0000256" key="11">
    <source>
        <dbReference type="SAM" id="MobiDB-lite"/>
    </source>
</evidence>
<dbReference type="STRING" id="407821.A0A087U3T8"/>
<evidence type="ECO:0000256" key="12">
    <source>
        <dbReference type="SAM" id="Phobius"/>
    </source>
</evidence>
<evidence type="ECO:0000313" key="13">
    <source>
        <dbReference type="EMBL" id="KFM72027.1"/>
    </source>
</evidence>
<evidence type="ECO:0000256" key="7">
    <source>
        <dbReference type="ARBA" id="ARBA00022989"/>
    </source>
</evidence>
<evidence type="ECO:0000256" key="1">
    <source>
        <dbReference type="ARBA" id="ARBA00004477"/>
    </source>
</evidence>
<keyword evidence="4 12" id="KW-0812">Transmembrane</keyword>
<dbReference type="Pfam" id="PF10151">
    <property type="entry name" value="TMEM214"/>
    <property type="match status" value="1"/>
</dbReference>
<sequence>MAGGQWEVVGGKAKKNKAKNDIPKAAKEKKAKESTNFEISGPISESETIYAAFLEKERRSIPKPKVNVNEVVKSKDKNAQQKKKKTEKKAGTLSKIPLEDIFAAITEEDLKNLVATLEVLRPENPLLWLKDLVSFLNLKLDAAIEDYTFSQKPREYPSTLLKKGVYSQIVKLFKHCRTQMLNVFFEFCLQNLVQDILKGLHVLGYLTVLQCLAQEMPSVAVANVPKCIELCTSHHNRQNVCVAIMWAAGQAGNKNLEAGFRVWFDLMFPLIGTKTCTSFAVEYLEKLVRNDDLAKIDKSIIGVKDLFPVLDFIYSKDVVKNVQKRILAVYPILKKLSYGPQPETVLRNYFPSYLHRLRPQSPQPLKQEILSSLVDCLEKDSLSYSIWRQLYTKHFVQSKLLISHLNEEWEKLPSKFFSKSLLDTLSVFQVTNEEFVTSGKKDSDVEECILINKELLTKLNSRVFSWFRVVLLFIFMFSLLLICDIMIHDSFIDSNTGKLMKDSGLLVICTQAGEKLGYYYGRAYKLLQMYLPGFIVWTRKTFGPYFELFWIKFSTGMVYLWKSTLVIRTWCNQNIPFLLDVIDKKFPVYGAQVLNMLNNLATFLLSHLQFVGRHLVNSCETLVIWLQSNAYIRNTLEAFQSHSIALLEILQGYAKSLLHFV</sequence>
<dbReference type="Proteomes" id="UP000054359">
    <property type="component" value="Unassembled WGS sequence"/>
</dbReference>
<organism evidence="13 14">
    <name type="scientific">Stegodyphus mimosarum</name>
    <name type="common">African social velvet spider</name>
    <dbReference type="NCBI Taxonomy" id="407821"/>
    <lineage>
        <taxon>Eukaryota</taxon>
        <taxon>Metazoa</taxon>
        <taxon>Ecdysozoa</taxon>
        <taxon>Arthropoda</taxon>
        <taxon>Chelicerata</taxon>
        <taxon>Arachnida</taxon>
        <taxon>Araneae</taxon>
        <taxon>Araneomorphae</taxon>
        <taxon>Entelegynae</taxon>
        <taxon>Eresoidea</taxon>
        <taxon>Eresidae</taxon>
        <taxon>Stegodyphus</taxon>
    </lineage>
</organism>
<dbReference type="PANTHER" id="PTHR13448:SF0">
    <property type="entry name" value="TRANSMEMBRANE PROTEIN 214"/>
    <property type="match status" value="1"/>
</dbReference>
<comment type="function">
    <text evidence="10">Critical mediator, in cooperation with CASP4, of endoplasmic reticulum-stress induced apoptosis. Required or the activation of CASP4 following endoplasmic reticulum stress.</text>
</comment>
<evidence type="ECO:0000256" key="9">
    <source>
        <dbReference type="ARBA" id="ARBA00023180"/>
    </source>
</evidence>
<gene>
    <name evidence="13" type="ORF">X975_15405</name>
</gene>
<name>A0A087U3T8_STEMI</name>
<evidence type="ECO:0000256" key="4">
    <source>
        <dbReference type="ARBA" id="ARBA00022692"/>
    </source>
</evidence>
<evidence type="ECO:0000313" key="14">
    <source>
        <dbReference type="Proteomes" id="UP000054359"/>
    </source>
</evidence>
<comment type="similarity">
    <text evidence="2">Belongs to the TMEM214 family.</text>
</comment>
<comment type="subunit">
    <text evidence="3">Constitutively interacts with CASP4; required for the localization of procaspase 4 to the ER.</text>
</comment>
<dbReference type="PANTHER" id="PTHR13448">
    <property type="entry name" value="TRANSMEMBRANE PROTEIN 214"/>
    <property type="match status" value="1"/>
</dbReference>
<reference evidence="13 14" key="1">
    <citation type="submission" date="2013-11" db="EMBL/GenBank/DDBJ databases">
        <title>Genome sequencing of Stegodyphus mimosarum.</title>
        <authorList>
            <person name="Bechsgaard J."/>
        </authorList>
    </citation>
    <scope>NUCLEOTIDE SEQUENCE [LARGE SCALE GENOMIC DNA]</scope>
</reference>
<feature type="non-terminal residue" evidence="13">
    <location>
        <position position="661"/>
    </location>
</feature>
<evidence type="ECO:0000256" key="8">
    <source>
        <dbReference type="ARBA" id="ARBA00023136"/>
    </source>
</evidence>
<feature type="compositionally biased region" description="Basic and acidic residues" evidence="11">
    <location>
        <begin position="18"/>
        <end position="35"/>
    </location>
</feature>
<accession>A0A087U3T8</accession>
<dbReference type="InterPro" id="IPR019308">
    <property type="entry name" value="TMEM214"/>
</dbReference>
<feature type="region of interest" description="Disordered" evidence="11">
    <location>
        <begin position="1"/>
        <end position="35"/>
    </location>
</feature>
<evidence type="ECO:0000256" key="10">
    <source>
        <dbReference type="ARBA" id="ARBA00024938"/>
    </source>
</evidence>
<dbReference type="OMA" id="NGSAGKW"/>
<feature type="transmembrane region" description="Helical" evidence="12">
    <location>
        <begin position="466"/>
        <end position="487"/>
    </location>
</feature>
<protein>
    <submittedName>
        <fullName evidence="13">Transmembrane protein 214-B</fullName>
    </submittedName>
</protein>
<keyword evidence="9" id="KW-0325">Glycoprotein</keyword>
<keyword evidence="14" id="KW-1185">Reference proteome</keyword>
<evidence type="ECO:0000256" key="5">
    <source>
        <dbReference type="ARBA" id="ARBA00022703"/>
    </source>
</evidence>
<keyword evidence="7 12" id="KW-1133">Transmembrane helix</keyword>
<dbReference type="GO" id="GO:0005789">
    <property type="term" value="C:endoplasmic reticulum membrane"/>
    <property type="evidence" value="ECO:0007669"/>
    <property type="project" value="UniProtKB-SubCell"/>
</dbReference>
<keyword evidence="6" id="KW-0256">Endoplasmic reticulum</keyword>
<dbReference type="AlphaFoldDB" id="A0A087U3T8"/>
<dbReference type="GO" id="GO:0005794">
    <property type="term" value="C:Golgi apparatus"/>
    <property type="evidence" value="ECO:0007669"/>
    <property type="project" value="TreeGrafter"/>
</dbReference>
<evidence type="ECO:0000256" key="6">
    <source>
        <dbReference type="ARBA" id="ARBA00022824"/>
    </source>
</evidence>
<dbReference type="GO" id="GO:0006915">
    <property type="term" value="P:apoptotic process"/>
    <property type="evidence" value="ECO:0007669"/>
    <property type="project" value="UniProtKB-KW"/>
</dbReference>
<dbReference type="OrthoDB" id="10022292at2759"/>
<proteinExistence type="inferred from homology"/>
<comment type="subcellular location">
    <subcellularLocation>
        <location evidence="1">Endoplasmic reticulum membrane</location>
        <topology evidence="1">Multi-pass membrane protein</topology>
    </subcellularLocation>
</comment>
<keyword evidence="8 12" id="KW-0472">Membrane</keyword>
<dbReference type="EMBL" id="KK118034">
    <property type="protein sequence ID" value="KFM72027.1"/>
    <property type="molecule type" value="Genomic_DNA"/>
</dbReference>